<dbReference type="Pfam" id="PF01553">
    <property type="entry name" value="Acyltransferase"/>
    <property type="match status" value="1"/>
</dbReference>
<dbReference type="PANTHER" id="PTHR10434:SF55">
    <property type="entry name" value="POSSIBLE ACYLTRANSFERASE"/>
    <property type="match status" value="1"/>
</dbReference>
<dbReference type="SMART" id="SM00563">
    <property type="entry name" value="PlsC"/>
    <property type="match status" value="1"/>
</dbReference>
<dbReference type="RefSeq" id="WP_216923872.1">
    <property type="nucleotide sequence ID" value="NZ_JAHOPC010000003.1"/>
</dbReference>
<keyword evidence="1" id="KW-0808">Transferase</keyword>
<feature type="domain" description="Phospholipid/glycerol acyltransferase" evidence="4">
    <location>
        <begin position="41"/>
        <end position="159"/>
    </location>
</feature>
<feature type="compositionally biased region" description="Basic and acidic residues" evidence="3">
    <location>
        <begin position="223"/>
        <end position="233"/>
    </location>
</feature>
<name>A0ABS6I2Q1_9MICC</name>
<reference evidence="5 6" key="1">
    <citation type="submission" date="2021-06" db="EMBL/GenBank/DDBJ databases">
        <authorList>
            <person name="Jeong J.W."/>
        </authorList>
    </citation>
    <scope>NUCLEOTIDE SEQUENCE [LARGE SCALE GENOMIC DNA]</scope>
    <source>
        <strain evidence="5 6">MMS21-TAE1-1</strain>
    </source>
</reference>
<dbReference type="InterPro" id="IPR002123">
    <property type="entry name" value="Plipid/glycerol_acylTrfase"/>
</dbReference>
<accession>A0ABS6I2Q1</accession>
<keyword evidence="6" id="KW-1185">Reference proteome</keyword>
<evidence type="ECO:0000313" key="6">
    <source>
        <dbReference type="Proteomes" id="UP000824166"/>
    </source>
</evidence>
<feature type="compositionally biased region" description="Low complexity" evidence="3">
    <location>
        <begin position="248"/>
        <end position="266"/>
    </location>
</feature>
<protein>
    <submittedName>
        <fullName evidence="5">1-acyl-sn-glycerol-3-phosphate acyltransferase</fullName>
    </submittedName>
</protein>
<evidence type="ECO:0000313" key="5">
    <source>
        <dbReference type="EMBL" id="MBU8866022.1"/>
    </source>
</evidence>
<evidence type="ECO:0000256" key="2">
    <source>
        <dbReference type="ARBA" id="ARBA00023315"/>
    </source>
</evidence>
<evidence type="ECO:0000259" key="4">
    <source>
        <dbReference type="SMART" id="SM00563"/>
    </source>
</evidence>
<evidence type="ECO:0000256" key="1">
    <source>
        <dbReference type="ARBA" id="ARBA00022679"/>
    </source>
</evidence>
<comment type="caution">
    <text evidence="5">The sequence shown here is derived from an EMBL/GenBank/DDBJ whole genome shotgun (WGS) entry which is preliminary data.</text>
</comment>
<dbReference type="PANTHER" id="PTHR10434">
    <property type="entry name" value="1-ACYL-SN-GLYCEROL-3-PHOSPHATE ACYLTRANSFERASE"/>
    <property type="match status" value="1"/>
</dbReference>
<dbReference type="EMBL" id="JAHOPC010000003">
    <property type="protein sequence ID" value="MBU8866022.1"/>
    <property type="molecule type" value="Genomic_DNA"/>
</dbReference>
<proteinExistence type="predicted"/>
<organism evidence="5 6">
    <name type="scientific">Paenarthrobacter aromaticivorans</name>
    <dbReference type="NCBI Taxonomy" id="2849150"/>
    <lineage>
        <taxon>Bacteria</taxon>
        <taxon>Bacillati</taxon>
        <taxon>Actinomycetota</taxon>
        <taxon>Actinomycetes</taxon>
        <taxon>Micrococcales</taxon>
        <taxon>Micrococcaceae</taxon>
        <taxon>Paenarthrobacter</taxon>
    </lineage>
</organism>
<gene>
    <name evidence="5" type="ORF">KSW38_06930</name>
</gene>
<dbReference type="CDD" id="cd07989">
    <property type="entry name" value="LPLAT_AGPAT-like"/>
    <property type="match status" value="1"/>
</dbReference>
<evidence type="ECO:0000256" key="3">
    <source>
        <dbReference type="SAM" id="MobiDB-lite"/>
    </source>
</evidence>
<feature type="compositionally biased region" description="Acidic residues" evidence="3">
    <location>
        <begin position="267"/>
        <end position="277"/>
    </location>
</feature>
<dbReference type="Proteomes" id="UP000824166">
    <property type="component" value="Unassembled WGS sequence"/>
</dbReference>
<keyword evidence="2 5" id="KW-0012">Acyltransferase</keyword>
<sequence>MKESAKSRATFMLLAGIARPLMNVLMGKKWEGTGKLPAGGFIAAPNHCTEIDPVVIGHMLYNQKRPPHFLAKAGLFKAPVLGTLLRATNQIPVERSTAGANRSLQVAKEVVDAGGAIIIYPEGTLTRDPDLWPMKGHTGAARLALQTGAPVVPMAHWGAHEVFPRYAKRFHIFPRKTVRVLVGEPVDLSAFADRPMDRATLSEATDVIMDAVTALLATLRDEEPPAERWDPAVHKQAKHGRFVERGSNAALGAAPETAAEPAGNEASLEDPESEGSK</sequence>
<dbReference type="GO" id="GO:0016746">
    <property type="term" value="F:acyltransferase activity"/>
    <property type="evidence" value="ECO:0007669"/>
    <property type="project" value="UniProtKB-KW"/>
</dbReference>
<feature type="region of interest" description="Disordered" evidence="3">
    <location>
        <begin position="223"/>
        <end position="277"/>
    </location>
</feature>